<accession>A0A316E9Y5</accession>
<name>A0A316E9Y5_9FLAO</name>
<evidence type="ECO:0000256" key="6">
    <source>
        <dbReference type="ARBA" id="ARBA00022989"/>
    </source>
</evidence>
<feature type="transmembrane region" description="Helical" evidence="8">
    <location>
        <begin position="188"/>
        <end position="210"/>
    </location>
</feature>
<evidence type="ECO:0000256" key="8">
    <source>
        <dbReference type="RuleBase" id="RU363041"/>
    </source>
</evidence>
<evidence type="ECO:0000256" key="7">
    <source>
        <dbReference type="ARBA" id="ARBA00023136"/>
    </source>
</evidence>
<evidence type="ECO:0000256" key="5">
    <source>
        <dbReference type="ARBA" id="ARBA00022692"/>
    </source>
</evidence>
<dbReference type="GO" id="GO:0005886">
    <property type="term" value="C:plasma membrane"/>
    <property type="evidence" value="ECO:0007669"/>
    <property type="project" value="UniProtKB-SubCell"/>
</dbReference>
<proteinExistence type="inferred from homology"/>
<gene>
    <name evidence="9" type="ORF">LX92_00305</name>
</gene>
<feature type="transmembrane region" description="Helical" evidence="8">
    <location>
        <begin position="90"/>
        <end position="108"/>
    </location>
</feature>
<feature type="transmembrane region" description="Helical" evidence="8">
    <location>
        <begin position="162"/>
        <end position="182"/>
    </location>
</feature>
<reference evidence="9 10" key="1">
    <citation type="submission" date="2018-05" db="EMBL/GenBank/DDBJ databases">
        <title>Genomic Encyclopedia of Archaeal and Bacterial Type Strains, Phase II (KMG-II): from individual species to whole genera.</title>
        <authorList>
            <person name="Goeker M."/>
        </authorList>
    </citation>
    <scope>NUCLEOTIDE SEQUENCE [LARGE SCALE GENOMIC DNA]</scope>
    <source>
        <strain evidence="9 10">DSM 23514</strain>
    </source>
</reference>
<evidence type="ECO:0000256" key="2">
    <source>
        <dbReference type="ARBA" id="ARBA00009142"/>
    </source>
</evidence>
<keyword evidence="5 8" id="KW-0812">Transmembrane</keyword>
<keyword evidence="3" id="KW-0813">Transport</keyword>
<feature type="transmembrane region" description="Helical" evidence="8">
    <location>
        <begin position="39"/>
        <end position="57"/>
    </location>
</feature>
<feature type="transmembrane region" description="Helical" evidence="8">
    <location>
        <begin position="14"/>
        <end position="32"/>
    </location>
</feature>
<evidence type="ECO:0000256" key="3">
    <source>
        <dbReference type="ARBA" id="ARBA00022448"/>
    </source>
</evidence>
<keyword evidence="6 8" id="KW-1133">Transmembrane helix</keyword>
<dbReference type="Pfam" id="PF01925">
    <property type="entry name" value="TauE"/>
    <property type="match status" value="1"/>
</dbReference>
<evidence type="ECO:0000256" key="1">
    <source>
        <dbReference type="ARBA" id="ARBA00004651"/>
    </source>
</evidence>
<comment type="caution">
    <text evidence="9">The sequence shown here is derived from an EMBL/GenBank/DDBJ whole genome shotgun (WGS) entry which is preliminary data.</text>
</comment>
<dbReference type="AlphaFoldDB" id="A0A316E9Y5"/>
<organism evidence="9 10">
    <name type="scientific">Maribacter polysiphoniae</name>
    <dbReference type="NCBI Taxonomy" id="429344"/>
    <lineage>
        <taxon>Bacteria</taxon>
        <taxon>Pseudomonadati</taxon>
        <taxon>Bacteroidota</taxon>
        <taxon>Flavobacteriia</taxon>
        <taxon>Flavobacteriales</taxon>
        <taxon>Flavobacteriaceae</taxon>
        <taxon>Maribacter</taxon>
    </lineage>
</organism>
<dbReference type="InterPro" id="IPR052017">
    <property type="entry name" value="TSUP"/>
</dbReference>
<dbReference type="InterPro" id="IPR002781">
    <property type="entry name" value="TM_pro_TauE-like"/>
</dbReference>
<sequence>MALTATFVVGISKAGIKGVAIINVTLMALAFGAKESTGLVVPLLILADIFAVVYYNRHCQWSYILRFLPWIIVGILIGVFIGMDLDEQTFKIGMAIIILGSVVMMYWWDRKKTKNVPSHWSFAGFIGVLAGITTMIGNLAGAFSNIFFLAMRLPKNEFIGTAAWLFLIINLFKLPFHIWAWGTITPETLLINLKLAPAIFLGLFVGVRLVKIIKEDFYRKMILVLTALGAIMILIK</sequence>
<dbReference type="Proteomes" id="UP000245667">
    <property type="component" value="Unassembled WGS sequence"/>
</dbReference>
<evidence type="ECO:0000313" key="10">
    <source>
        <dbReference type="Proteomes" id="UP000245667"/>
    </source>
</evidence>
<feature type="transmembrane region" description="Helical" evidence="8">
    <location>
        <begin position="217"/>
        <end position="235"/>
    </location>
</feature>
<keyword evidence="7 8" id="KW-0472">Membrane</keyword>
<dbReference type="PANTHER" id="PTHR30269:SF23">
    <property type="entry name" value="MEMBRANE TRANSPORTER PROTEIN YDHB-RELATED"/>
    <property type="match status" value="1"/>
</dbReference>
<protein>
    <recommendedName>
        <fullName evidence="8">Probable membrane transporter protein</fullName>
    </recommendedName>
</protein>
<comment type="similarity">
    <text evidence="2 8">Belongs to the 4-toluene sulfonate uptake permease (TSUP) (TC 2.A.102) family.</text>
</comment>
<dbReference type="EMBL" id="QGGQ01000001">
    <property type="protein sequence ID" value="PWK25563.1"/>
    <property type="molecule type" value="Genomic_DNA"/>
</dbReference>
<evidence type="ECO:0000313" key="9">
    <source>
        <dbReference type="EMBL" id="PWK25563.1"/>
    </source>
</evidence>
<feature type="transmembrane region" description="Helical" evidence="8">
    <location>
        <begin position="63"/>
        <end position="83"/>
    </location>
</feature>
<dbReference type="PANTHER" id="PTHR30269">
    <property type="entry name" value="TRANSMEMBRANE PROTEIN YFCA"/>
    <property type="match status" value="1"/>
</dbReference>
<evidence type="ECO:0000256" key="4">
    <source>
        <dbReference type="ARBA" id="ARBA00022475"/>
    </source>
</evidence>
<comment type="subcellular location">
    <subcellularLocation>
        <location evidence="1 8">Cell membrane</location>
        <topology evidence="1 8">Multi-pass membrane protein</topology>
    </subcellularLocation>
</comment>
<feature type="transmembrane region" description="Helical" evidence="8">
    <location>
        <begin position="120"/>
        <end position="150"/>
    </location>
</feature>
<keyword evidence="4 8" id="KW-1003">Cell membrane</keyword>